<keyword evidence="2" id="KW-0804">Transcription</keyword>
<evidence type="ECO:0000313" key="5">
    <source>
        <dbReference type="Proteomes" id="UP000026682"/>
    </source>
</evidence>
<reference evidence="4 5" key="1">
    <citation type="submission" date="2014-03" db="EMBL/GenBank/DDBJ databases">
        <title>Genome sequence of Bordetella holmseii.</title>
        <authorList>
            <person name="Harvill E."/>
            <person name="Goodfield L.L."/>
            <person name="Ivanov Y."/>
            <person name="Meyer J.A."/>
            <person name="Newth C."/>
            <person name="Cassiday P."/>
            <person name="Tondella M.L."/>
            <person name="Liao P."/>
            <person name="Zimmerman J."/>
            <person name="Meert K."/>
            <person name="Wessel D."/>
            <person name="Berger J."/>
            <person name="Dean J.M."/>
            <person name="Holubkov R."/>
            <person name="Burr J."/>
            <person name="Liu T."/>
            <person name="Brinkac L.M."/>
            <person name="Sanka R."/>
            <person name="Kim M."/>
            <person name="Losada L."/>
        </authorList>
    </citation>
    <scope>NUCLEOTIDE SEQUENCE [LARGE SCALE GENOMIC DNA]</scope>
    <source>
        <strain evidence="4 5">CDC-H585-BH</strain>
    </source>
</reference>
<dbReference type="PATRIC" id="fig|1331206.3.peg.667"/>
<evidence type="ECO:0000256" key="2">
    <source>
        <dbReference type="ARBA" id="ARBA00023163"/>
    </source>
</evidence>
<organism evidence="4 5">
    <name type="scientific">Bordetella holmesii CDC-H585-BH</name>
    <dbReference type="NCBI Taxonomy" id="1331206"/>
    <lineage>
        <taxon>Bacteria</taxon>
        <taxon>Pseudomonadati</taxon>
        <taxon>Pseudomonadota</taxon>
        <taxon>Betaproteobacteria</taxon>
        <taxon>Burkholderiales</taxon>
        <taxon>Alcaligenaceae</taxon>
        <taxon>Bordetella</taxon>
    </lineage>
</organism>
<dbReference type="InterPro" id="IPR018060">
    <property type="entry name" value="HTH_AraC"/>
</dbReference>
<dbReference type="EMBL" id="JFZZ01000025">
    <property type="protein sequence ID" value="KAK97535.1"/>
    <property type="molecule type" value="Genomic_DNA"/>
</dbReference>
<evidence type="ECO:0000259" key="3">
    <source>
        <dbReference type="PROSITE" id="PS01124"/>
    </source>
</evidence>
<accession>A0A158M8P5</accession>
<evidence type="ECO:0000256" key="1">
    <source>
        <dbReference type="ARBA" id="ARBA00023015"/>
    </source>
</evidence>
<dbReference type="InterPro" id="IPR029062">
    <property type="entry name" value="Class_I_gatase-like"/>
</dbReference>
<keyword evidence="1" id="KW-0805">Transcription regulation</keyword>
<sequence length="320" mass="34857">MTSTPVYFVVQEDIVLLDLAGPAEALRIANHYVPGRYALHYCGPQQEVQSGLQGLYLSRLAPLPQSLPSHALVVISGQVNARHALERPDRQALIAWLARRAAADGFGLMSVCAGALMLAAAGLLGGRECTSHHSCLEALRALAPDARVLENRIFVESAGLWTSAGITAGIDLALYLVARDCGARVASAVAREMVVYMRRAGSDAALSPWLDHRNHLHPGVHRVQDAVLREPAAQWSAQGLAELAHTSARHLNRLFAEHAGCTPMDYVYQVRLTLAKELLRETRLDLERVAERTGFSSAHHLRRVWRRHEAGPPSAVRAGP</sequence>
<dbReference type="SUPFAM" id="SSF52317">
    <property type="entry name" value="Class I glutamine amidotransferase-like"/>
    <property type="match status" value="1"/>
</dbReference>
<dbReference type="InterPro" id="IPR052158">
    <property type="entry name" value="INH-QAR"/>
</dbReference>
<protein>
    <submittedName>
        <fullName evidence="4">DNA-binding helix-turn-helix protein</fullName>
    </submittedName>
</protein>
<dbReference type="PROSITE" id="PS01124">
    <property type="entry name" value="HTH_ARAC_FAMILY_2"/>
    <property type="match status" value="1"/>
</dbReference>
<feature type="domain" description="HTH araC/xylS-type" evidence="3">
    <location>
        <begin position="221"/>
        <end position="319"/>
    </location>
</feature>
<dbReference type="Gene3D" id="1.10.10.60">
    <property type="entry name" value="Homeodomain-like"/>
    <property type="match status" value="1"/>
</dbReference>
<dbReference type="GeneID" id="93121209"/>
<dbReference type="GO" id="GO:0043565">
    <property type="term" value="F:sequence-specific DNA binding"/>
    <property type="evidence" value="ECO:0007669"/>
    <property type="project" value="InterPro"/>
</dbReference>
<dbReference type="SUPFAM" id="SSF46689">
    <property type="entry name" value="Homeodomain-like"/>
    <property type="match status" value="2"/>
</dbReference>
<dbReference type="RefSeq" id="WP_005018617.1">
    <property type="nucleotide sequence ID" value="NZ_JFZZ01000025.1"/>
</dbReference>
<dbReference type="Pfam" id="PF01965">
    <property type="entry name" value="DJ-1_PfpI"/>
    <property type="match status" value="1"/>
</dbReference>
<dbReference type="Gene3D" id="3.40.50.880">
    <property type="match status" value="1"/>
</dbReference>
<dbReference type="STRING" id="35814.BBB42_02965"/>
<proteinExistence type="predicted"/>
<keyword evidence="4" id="KW-0238">DNA-binding</keyword>
<evidence type="ECO:0000313" key="4">
    <source>
        <dbReference type="EMBL" id="KAK97535.1"/>
    </source>
</evidence>
<dbReference type="PANTHER" id="PTHR43130">
    <property type="entry name" value="ARAC-FAMILY TRANSCRIPTIONAL REGULATOR"/>
    <property type="match status" value="1"/>
</dbReference>
<dbReference type="Pfam" id="PF12833">
    <property type="entry name" value="HTH_18"/>
    <property type="match status" value="1"/>
</dbReference>
<dbReference type="SMART" id="SM00342">
    <property type="entry name" value="HTH_ARAC"/>
    <property type="match status" value="1"/>
</dbReference>
<dbReference type="GO" id="GO:0003700">
    <property type="term" value="F:DNA-binding transcription factor activity"/>
    <property type="evidence" value="ECO:0007669"/>
    <property type="project" value="InterPro"/>
</dbReference>
<dbReference type="InterPro" id="IPR009057">
    <property type="entry name" value="Homeodomain-like_sf"/>
</dbReference>
<gene>
    <name evidence="4" type="ORF">L497_3684</name>
</gene>
<comment type="caution">
    <text evidence="4">The sequence shown here is derived from an EMBL/GenBank/DDBJ whole genome shotgun (WGS) entry which is preliminary data.</text>
</comment>
<dbReference type="InterPro" id="IPR002818">
    <property type="entry name" value="DJ-1/PfpI"/>
</dbReference>
<dbReference type="Proteomes" id="UP000026682">
    <property type="component" value="Unassembled WGS sequence"/>
</dbReference>
<name>A0A158M8P5_9BORD</name>
<dbReference type="AlphaFoldDB" id="A0A158M8P5"/>
<dbReference type="PANTHER" id="PTHR43130:SF3">
    <property type="entry name" value="HTH-TYPE TRANSCRIPTIONAL REGULATOR RV1931C"/>
    <property type="match status" value="1"/>
</dbReference>